<keyword evidence="3" id="KW-1185">Reference proteome</keyword>
<sequence length="78" mass="8352">MSGAPTGDDGTAVVEAVRNNVNRLVGGDPEFMQGRVDAFGTLVGIRPGTGRRCRRCGRRVGAGSERHLDADRQDQLDQ</sequence>
<dbReference type="Proteomes" id="UP000635606">
    <property type="component" value="Unassembled WGS sequence"/>
</dbReference>
<reference evidence="2" key="1">
    <citation type="submission" date="2021-01" db="EMBL/GenBank/DDBJ databases">
        <title>Whole genome shotgun sequence of Virgisporangium ochraceum NBRC 16418.</title>
        <authorList>
            <person name="Komaki H."/>
            <person name="Tamura T."/>
        </authorList>
    </citation>
    <scope>NUCLEOTIDE SEQUENCE</scope>
    <source>
        <strain evidence="2">NBRC 16418</strain>
    </source>
</reference>
<protein>
    <submittedName>
        <fullName evidence="2">Uncharacterized protein</fullName>
    </submittedName>
</protein>
<feature type="region of interest" description="Disordered" evidence="1">
    <location>
        <begin position="59"/>
        <end position="78"/>
    </location>
</feature>
<evidence type="ECO:0000313" key="2">
    <source>
        <dbReference type="EMBL" id="GIJ65404.1"/>
    </source>
</evidence>
<evidence type="ECO:0000256" key="1">
    <source>
        <dbReference type="SAM" id="MobiDB-lite"/>
    </source>
</evidence>
<organism evidence="2 3">
    <name type="scientific">Virgisporangium ochraceum</name>
    <dbReference type="NCBI Taxonomy" id="65505"/>
    <lineage>
        <taxon>Bacteria</taxon>
        <taxon>Bacillati</taxon>
        <taxon>Actinomycetota</taxon>
        <taxon>Actinomycetes</taxon>
        <taxon>Micromonosporales</taxon>
        <taxon>Micromonosporaceae</taxon>
        <taxon>Virgisporangium</taxon>
    </lineage>
</organism>
<dbReference type="EMBL" id="BOPH01000003">
    <property type="protein sequence ID" value="GIJ65404.1"/>
    <property type="molecule type" value="Genomic_DNA"/>
</dbReference>
<proteinExistence type="predicted"/>
<evidence type="ECO:0000313" key="3">
    <source>
        <dbReference type="Proteomes" id="UP000635606"/>
    </source>
</evidence>
<accession>A0A8J3ZJI7</accession>
<comment type="caution">
    <text evidence="2">The sequence shown here is derived from an EMBL/GenBank/DDBJ whole genome shotgun (WGS) entry which is preliminary data.</text>
</comment>
<gene>
    <name evidence="2" type="ORF">Voc01_003210</name>
</gene>
<name>A0A8J3ZJI7_9ACTN</name>
<dbReference type="AlphaFoldDB" id="A0A8J3ZJI7"/>
<feature type="compositionally biased region" description="Basic and acidic residues" evidence="1">
    <location>
        <begin position="64"/>
        <end position="78"/>
    </location>
</feature>